<reference evidence="2 3" key="1">
    <citation type="submission" date="2023-04" db="EMBL/GenBank/DDBJ databases">
        <title>Spirochaete genome identified in red abalone sample constitutes a novel genus.</title>
        <authorList>
            <person name="Sharma S.P."/>
            <person name="Purcell C.M."/>
            <person name="Hyde J.R."/>
            <person name="Severin A.J."/>
        </authorList>
    </citation>
    <scope>NUCLEOTIDE SEQUENCE [LARGE SCALE GENOMIC DNA]</scope>
    <source>
        <strain evidence="2 3">SP-2023</strain>
    </source>
</reference>
<comment type="function">
    <text evidence="1">Involved in the import of queuosine (Q) precursors, required for Q precursor salvage.</text>
</comment>
<dbReference type="NCBIfam" id="TIGR00697">
    <property type="entry name" value="queuosine precursor transporter"/>
    <property type="match status" value="1"/>
</dbReference>
<dbReference type="Pfam" id="PF02592">
    <property type="entry name" value="Vut_1"/>
    <property type="match status" value="1"/>
</dbReference>
<name>A0ABY8MJ43_9SPIO</name>
<feature type="transmembrane region" description="Helical" evidence="1">
    <location>
        <begin position="100"/>
        <end position="120"/>
    </location>
</feature>
<dbReference type="Proteomes" id="UP001228690">
    <property type="component" value="Chromosome"/>
</dbReference>
<keyword evidence="1" id="KW-0812">Transmembrane</keyword>
<comment type="subcellular location">
    <subcellularLocation>
        <location evidence="1">Cell membrane</location>
        <topology evidence="1">Multi-pass membrane protein</topology>
    </subcellularLocation>
</comment>
<dbReference type="EMBL" id="CP123443">
    <property type="protein sequence ID" value="WGK69982.1"/>
    <property type="molecule type" value="Genomic_DNA"/>
</dbReference>
<dbReference type="HAMAP" id="MF_02088">
    <property type="entry name" value="Q_prec_transport"/>
    <property type="match status" value="1"/>
</dbReference>
<sequence length="268" mass="30455">MLSDNLTQTLQNIPILGMEIISLIIYFTAILVFYALLGKEGLYTFIAVAIIGANLQVLKVVDFPFFKDPVALGTILFSGTYLCTDALAEYEGVGAARKGVWIGFMAMLLWTVITTLTIGFKPLDLATIPSAEWAWSLPVHGRIRDLFTSVPTLFIAGMSAYLISQMHDVFIYRLMRKRHGKRLIWLRNNLSTMLSGLIDSTVFSLLAWVILAERPLELKVVIQTYILGTYIIRVIVALLDTPFLYLMRYARHWHNTLHIKKVRQRKNT</sequence>
<feature type="transmembrane region" description="Helical" evidence="1">
    <location>
        <begin position="146"/>
        <end position="164"/>
    </location>
</feature>
<feature type="transmembrane region" description="Helical" evidence="1">
    <location>
        <begin position="12"/>
        <end position="34"/>
    </location>
</feature>
<keyword evidence="1" id="KW-0472">Membrane</keyword>
<gene>
    <name evidence="2" type="ORF">P0082_03745</name>
</gene>
<keyword evidence="1" id="KW-1003">Cell membrane</keyword>
<dbReference type="PANTHER" id="PTHR34300">
    <property type="entry name" value="QUEUOSINE PRECURSOR TRANSPORTER-RELATED"/>
    <property type="match status" value="1"/>
</dbReference>
<dbReference type="RefSeq" id="WP_326928187.1">
    <property type="nucleotide sequence ID" value="NZ_CP123443.1"/>
</dbReference>
<protein>
    <recommendedName>
        <fullName evidence="1">Probable queuosine precursor transporter</fullName>
        <shortName evidence="1">Q precursor transporter</shortName>
    </recommendedName>
</protein>
<proteinExistence type="inferred from homology"/>
<keyword evidence="1" id="KW-1133">Transmembrane helix</keyword>
<comment type="similarity">
    <text evidence="1">Belongs to the vitamin uptake transporter (VUT/ECF) (TC 2.A.88) family. Q precursor transporter subfamily.</text>
</comment>
<evidence type="ECO:0000313" key="2">
    <source>
        <dbReference type="EMBL" id="WGK69982.1"/>
    </source>
</evidence>
<organism evidence="2 3">
    <name type="scientific">Candidatus Haliotispira prima</name>
    <dbReference type="NCBI Taxonomy" id="3034016"/>
    <lineage>
        <taxon>Bacteria</taxon>
        <taxon>Pseudomonadati</taxon>
        <taxon>Spirochaetota</taxon>
        <taxon>Spirochaetia</taxon>
        <taxon>Spirochaetales</taxon>
        <taxon>Spirochaetaceae</taxon>
        <taxon>Candidatus Haliotispira</taxon>
    </lineage>
</organism>
<keyword evidence="3" id="KW-1185">Reference proteome</keyword>
<feature type="transmembrane region" description="Helical" evidence="1">
    <location>
        <begin position="70"/>
        <end position="88"/>
    </location>
</feature>
<keyword evidence="1" id="KW-0813">Transport</keyword>
<evidence type="ECO:0000256" key="1">
    <source>
        <dbReference type="HAMAP-Rule" id="MF_02088"/>
    </source>
</evidence>
<feature type="transmembrane region" description="Helical" evidence="1">
    <location>
        <begin position="222"/>
        <end position="246"/>
    </location>
</feature>
<feature type="transmembrane region" description="Helical" evidence="1">
    <location>
        <begin position="185"/>
        <end position="210"/>
    </location>
</feature>
<dbReference type="InterPro" id="IPR003744">
    <property type="entry name" value="YhhQ"/>
</dbReference>
<evidence type="ECO:0000313" key="3">
    <source>
        <dbReference type="Proteomes" id="UP001228690"/>
    </source>
</evidence>
<dbReference type="PANTHER" id="PTHR34300:SF2">
    <property type="entry name" value="QUEUOSINE PRECURSOR TRANSPORTER-RELATED"/>
    <property type="match status" value="1"/>
</dbReference>
<feature type="transmembrane region" description="Helical" evidence="1">
    <location>
        <begin position="41"/>
        <end position="58"/>
    </location>
</feature>
<accession>A0ABY8MJ43</accession>